<gene>
    <name evidence="5" type="ORF">ZOSMA_462G00020</name>
</gene>
<keyword evidence="6" id="KW-1185">Reference proteome</keyword>
<dbReference type="AlphaFoldDB" id="A0A0K9P0C9"/>
<evidence type="ECO:0000256" key="2">
    <source>
        <dbReference type="SAM" id="MobiDB-lite"/>
    </source>
</evidence>
<keyword evidence="3" id="KW-0472">Membrane</keyword>
<name>A0A0K9P0C9_ZOSMR</name>
<feature type="transmembrane region" description="Helical" evidence="3">
    <location>
        <begin position="397"/>
        <end position="422"/>
    </location>
</feature>
<protein>
    <submittedName>
        <fullName evidence="5">Myosin heavy chain-related protein</fullName>
    </submittedName>
</protein>
<feature type="compositionally biased region" description="Basic residues" evidence="2">
    <location>
        <begin position="438"/>
        <end position="448"/>
    </location>
</feature>
<organism evidence="5 6">
    <name type="scientific">Zostera marina</name>
    <name type="common">Eelgrass</name>
    <dbReference type="NCBI Taxonomy" id="29655"/>
    <lineage>
        <taxon>Eukaryota</taxon>
        <taxon>Viridiplantae</taxon>
        <taxon>Streptophyta</taxon>
        <taxon>Embryophyta</taxon>
        <taxon>Tracheophyta</taxon>
        <taxon>Spermatophyta</taxon>
        <taxon>Magnoliopsida</taxon>
        <taxon>Liliopsida</taxon>
        <taxon>Zosteraceae</taxon>
        <taxon>Zostera</taxon>
    </lineage>
</organism>
<dbReference type="STRING" id="29655.A0A0K9P0C9"/>
<proteinExistence type="predicted"/>
<accession>A0A0K9P0C9</accession>
<evidence type="ECO:0000256" key="4">
    <source>
        <dbReference type="SAM" id="SignalP"/>
    </source>
</evidence>
<feature type="chain" id="PRO_5005527340" evidence="4">
    <location>
        <begin position="28"/>
        <end position="448"/>
    </location>
</feature>
<dbReference type="Proteomes" id="UP000036987">
    <property type="component" value="Unassembled WGS sequence"/>
</dbReference>
<sequence>MAETLRIRIPFMLLLVISFLLTGMVRADEVDVDDGVKKVEDADSGVLREMEQLRFKISSLDAIIAEKNREIERKEGALAEIDKSLKEKSHTIATLQREIELIQNKEAVDSAELLEKSHSRSASLEKQVENLKSELQLQNKNKEVLLARATEFENRVEVQTSKLKNLEKINAEQQRRIKKTERLLKVAEEELVKEIEKAASKIRELTEIHGAWLPTWLAVHLDHCLEYTITEWNHHGKPALESFLQKASEISAQAQKHAEPHLDIIKEKWVPTLKDQYATFSTFISPHVKKASTKTIEFYEVTLVTIKPHVLKMQEVAKPYYQDVKKLSKPYIEQVASVAKPHVEKVRITLKPYTKKAVRVYGKFLKTSTVYHHQVQALALENLQKYELTKALATKELVWFLASAILALPIYLLYNIILSIFCTKPRKPSQNSQDDHPHRRHKRRHVDK</sequence>
<evidence type="ECO:0000256" key="1">
    <source>
        <dbReference type="SAM" id="Coils"/>
    </source>
</evidence>
<keyword evidence="3" id="KW-1133">Transmembrane helix</keyword>
<dbReference type="PANTHER" id="PTHR34360">
    <property type="entry name" value="OS08G0519400 PROTEIN"/>
    <property type="match status" value="1"/>
</dbReference>
<dbReference type="OrthoDB" id="2017695at2759"/>
<evidence type="ECO:0000256" key="3">
    <source>
        <dbReference type="SAM" id="Phobius"/>
    </source>
</evidence>
<keyword evidence="1" id="KW-0175">Coiled coil</keyword>
<feature type="coiled-coil region" evidence="1">
    <location>
        <begin position="64"/>
        <end position="208"/>
    </location>
</feature>
<evidence type="ECO:0000313" key="6">
    <source>
        <dbReference type="Proteomes" id="UP000036987"/>
    </source>
</evidence>
<dbReference type="OMA" id="EFIWFTA"/>
<dbReference type="SUPFAM" id="SSF58113">
    <property type="entry name" value="Apolipoprotein A-I"/>
    <property type="match status" value="1"/>
</dbReference>
<dbReference type="EMBL" id="LFYR01001356">
    <property type="protein sequence ID" value="KMZ62439.1"/>
    <property type="molecule type" value="Genomic_DNA"/>
</dbReference>
<comment type="caution">
    <text evidence="5">The sequence shown here is derived from an EMBL/GenBank/DDBJ whole genome shotgun (WGS) entry which is preliminary data.</text>
</comment>
<feature type="region of interest" description="Disordered" evidence="2">
    <location>
        <begin position="427"/>
        <end position="448"/>
    </location>
</feature>
<evidence type="ECO:0000313" key="5">
    <source>
        <dbReference type="EMBL" id="KMZ62439.1"/>
    </source>
</evidence>
<keyword evidence="4" id="KW-0732">Signal</keyword>
<dbReference type="PANTHER" id="PTHR34360:SF1">
    <property type="entry name" value="OS08G0519400 PROTEIN"/>
    <property type="match status" value="1"/>
</dbReference>
<reference evidence="6" key="1">
    <citation type="journal article" date="2016" name="Nature">
        <title>The genome of the seagrass Zostera marina reveals angiosperm adaptation to the sea.</title>
        <authorList>
            <person name="Olsen J.L."/>
            <person name="Rouze P."/>
            <person name="Verhelst B."/>
            <person name="Lin Y.-C."/>
            <person name="Bayer T."/>
            <person name="Collen J."/>
            <person name="Dattolo E."/>
            <person name="De Paoli E."/>
            <person name="Dittami S."/>
            <person name="Maumus F."/>
            <person name="Michel G."/>
            <person name="Kersting A."/>
            <person name="Lauritano C."/>
            <person name="Lohaus R."/>
            <person name="Toepel M."/>
            <person name="Tonon T."/>
            <person name="Vanneste K."/>
            <person name="Amirebrahimi M."/>
            <person name="Brakel J."/>
            <person name="Bostroem C."/>
            <person name="Chovatia M."/>
            <person name="Grimwood J."/>
            <person name="Jenkins J.W."/>
            <person name="Jueterbock A."/>
            <person name="Mraz A."/>
            <person name="Stam W.T."/>
            <person name="Tice H."/>
            <person name="Bornberg-Bauer E."/>
            <person name="Green P.J."/>
            <person name="Pearson G.A."/>
            <person name="Procaccini G."/>
            <person name="Duarte C.M."/>
            <person name="Schmutz J."/>
            <person name="Reusch T.B.H."/>
            <person name="Van de Peer Y."/>
        </authorList>
    </citation>
    <scope>NUCLEOTIDE SEQUENCE [LARGE SCALE GENOMIC DNA]</scope>
    <source>
        <strain evidence="6">cv. Finnish</strain>
    </source>
</reference>
<keyword evidence="3" id="KW-0812">Transmembrane</keyword>
<feature type="signal peptide" evidence="4">
    <location>
        <begin position="1"/>
        <end position="27"/>
    </location>
</feature>